<dbReference type="EMBL" id="SLWY01000011">
    <property type="protein sequence ID" value="TCO80867.1"/>
    <property type="molecule type" value="Genomic_DNA"/>
</dbReference>
<organism evidence="2 3">
    <name type="scientific">Plasticicumulans lactativorans</name>
    <dbReference type="NCBI Taxonomy" id="1133106"/>
    <lineage>
        <taxon>Bacteria</taxon>
        <taxon>Pseudomonadati</taxon>
        <taxon>Pseudomonadota</taxon>
        <taxon>Gammaproteobacteria</taxon>
        <taxon>Candidatus Competibacteraceae</taxon>
        <taxon>Plasticicumulans</taxon>
    </lineage>
</organism>
<keyword evidence="1" id="KW-0732">Signal</keyword>
<evidence type="ECO:0000313" key="2">
    <source>
        <dbReference type="EMBL" id="TCO80867.1"/>
    </source>
</evidence>
<accession>A0A4R2L6G1</accession>
<gene>
    <name evidence="2" type="ORF">EV699_11168</name>
</gene>
<dbReference type="RefSeq" id="WP_132542603.1">
    <property type="nucleotide sequence ID" value="NZ_SLWY01000011.1"/>
</dbReference>
<reference evidence="2 3" key="1">
    <citation type="submission" date="2019-03" db="EMBL/GenBank/DDBJ databases">
        <title>Genomic Encyclopedia of Type Strains, Phase IV (KMG-IV): sequencing the most valuable type-strain genomes for metagenomic binning, comparative biology and taxonomic classification.</title>
        <authorList>
            <person name="Goeker M."/>
        </authorList>
    </citation>
    <scope>NUCLEOTIDE SEQUENCE [LARGE SCALE GENOMIC DNA]</scope>
    <source>
        <strain evidence="2 3">DSM 25287</strain>
    </source>
</reference>
<evidence type="ECO:0008006" key="4">
    <source>
        <dbReference type="Google" id="ProtNLM"/>
    </source>
</evidence>
<dbReference type="Proteomes" id="UP000295765">
    <property type="component" value="Unassembled WGS sequence"/>
</dbReference>
<evidence type="ECO:0000256" key="1">
    <source>
        <dbReference type="SAM" id="SignalP"/>
    </source>
</evidence>
<name>A0A4R2L6G1_9GAMM</name>
<proteinExistence type="predicted"/>
<protein>
    <recommendedName>
        <fullName evidence="4">Secreted protein with PEP-CTERM sorting signal</fullName>
    </recommendedName>
</protein>
<dbReference type="AlphaFoldDB" id="A0A4R2L6G1"/>
<keyword evidence="3" id="KW-1185">Reference proteome</keyword>
<sequence length="294" mass="31355">MKKTRQKKYAFILAIVSFAILTSESARGTPIDFDFHLYGTVLTPTLGFGDFEFNVTYNSVSVASGSADYDGVQWTSSGMLSGIALPPRGQWGVIDVSFTRTFDVDPTNGGQFGMTLNANGVRMPIDFANRFAYASAPPSSGRQGLTVIALRGGSLEFISDNTELFALASNEGNIETDIQNPPNRADILNSASSAPATAYAWVTGVTDGLFNVTAFPSAGGFPDDLIYDLTKASIGVIDPTRPNIRLISGPSSIPEPNTLGLFLPGVALLIAMARLGWVERTTHREVHPTGYGLC</sequence>
<comment type="caution">
    <text evidence="2">The sequence shown here is derived from an EMBL/GenBank/DDBJ whole genome shotgun (WGS) entry which is preliminary data.</text>
</comment>
<evidence type="ECO:0000313" key="3">
    <source>
        <dbReference type="Proteomes" id="UP000295765"/>
    </source>
</evidence>
<feature type="chain" id="PRO_5020741249" description="Secreted protein with PEP-CTERM sorting signal" evidence="1">
    <location>
        <begin position="29"/>
        <end position="294"/>
    </location>
</feature>
<feature type="signal peptide" evidence="1">
    <location>
        <begin position="1"/>
        <end position="28"/>
    </location>
</feature>